<gene>
    <name evidence="1" type="ORF">Pla111_12990</name>
</gene>
<reference evidence="1 2" key="1">
    <citation type="submission" date="2019-02" db="EMBL/GenBank/DDBJ databases">
        <title>Deep-cultivation of Planctomycetes and their phenomic and genomic characterization uncovers novel biology.</title>
        <authorList>
            <person name="Wiegand S."/>
            <person name="Jogler M."/>
            <person name="Boedeker C."/>
            <person name="Pinto D."/>
            <person name="Vollmers J."/>
            <person name="Rivas-Marin E."/>
            <person name="Kohn T."/>
            <person name="Peeters S.H."/>
            <person name="Heuer A."/>
            <person name="Rast P."/>
            <person name="Oberbeckmann S."/>
            <person name="Bunk B."/>
            <person name="Jeske O."/>
            <person name="Meyerdierks A."/>
            <person name="Storesund J.E."/>
            <person name="Kallscheuer N."/>
            <person name="Luecker S."/>
            <person name="Lage O.M."/>
            <person name="Pohl T."/>
            <person name="Merkel B.J."/>
            <person name="Hornburger P."/>
            <person name="Mueller R.-W."/>
            <person name="Bruemmer F."/>
            <person name="Labrenz M."/>
            <person name="Spormann A.M."/>
            <person name="Op Den Camp H."/>
            <person name="Overmann J."/>
            <person name="Amann R."/>
            <person name="Jetten M.S.M."/>
            <person name="Mascher T."/>
            <person name="Medema M.H."/>
            <person name="Devos D.P."/>
            <person name="Kaster A.-K."/>
            <person name="Ovreas L."/>
            <person name="Rohde M."/>
            <person name="Galperin M.Y."/>
            <person name="Jogler C."/>
        </authorList>
    </citation>
    <scope>NUCLEOTIDE SEQUENCE [LARGE SCALE GENOMIC DNA]</scope>
    <source>
        <strain evidence="1 2">Pla111</strain>
    </source>
</reference>
<dbReference type="AlphaFoldDB" id="A0A5C5WAH4"/>
<name>A0A5C5WAH4_9BACT</name>
<dbReference type="Proteomes" id="UP000318995">
    <property type="component" value="Unassembled WGS sequence"/>
</dbReference>
<evidence type="ECO:0000313" key="1">
    <source>
        <dbReference type="EMBL" id="TWT47680.1"/>
    </source>
</evidence>
<comment type="caution">
    <text evidence="1">The sequence shown here is derived from an EMBL/GenBank/DDBJ whole genome shotgun (WGS) entry which is preliminary data.</text>
</comment>
<proteinExistence type="predicted"/>
<protein>
    <submittedName>
        <fullName evidence="1">Uncharacterized protein</fullName>
    </submittedName>
</protein>
<organism evidence="1 2">
    <name type="scientific">Botrimarina hoheduenensis</name>
    <dbReference type="NCBI Taxonomy" id="2528000"/>
    <lineage>
        <taxon>Bacteria</taxon>
        <taxon>Pseudomonadati</taxon>
        <taxon>Planctomycetota</taxon>
        <taxon>Planctomycetia</taxon>
        <taxon>Pirellulales</taxon>
        <taxon>Lacipirellulaceae</taxon>
        <taxon>Botrimarina</taxon>
    </lineage>
</organism>
<accession>A0A5C5WAH4</accession>
<evidence type="ECO:0000313" key="2">
    <source>
        <dbReference type="Proteomes" id="UP000318995"/>
    </source>
</evidence>
<sequence>MRIFWLAASAWSAGTRFALLGKASSGTHDLLFRVAAAGPTSAASVAATSTAVEHHGDTLAGDGRGDSLEAFDAASGTRSMTRGLGSIFPGPVRFKISSQLAQRSWQLGQYGCGDGVVGITKPPVDGEN</sequence>
<dbReference type="EMBL" id="SJPH01000002">
    <property type="protein sequence ID" value="TWT47680.1"/>
    <property type="molecule type" value="Genomic_DNA"/>
</dbReference>
<keyword evidence="2" id="KW-1185">Reference proteome</keyword>